<comment type="caution">
    <text evidence="1">The sequence shown here is derived from an EMBL/GenBank/DDBJ whole genome shotgun (WGS) entry which is preliminary data.</text>
</comment>
<keyword evidence="2" id="KW-1185">Reference proteome</keyword>
<dbReference type="Proteomes" id="UP000314011">
    <property type="component" value="Unassembled WGS sequence"/>
</dbReference>
<name>A0A5C5GJN2_9RHOB</name>
<proteinExistence type="predicted"/>
<sequence>MATWPSAVRRRALDLRALTFDVAARTNGVGPLTETLKWGEPAYLTAATGSGTTLRIAPVRGDEAVCGLFVNCRTTLVDTFRERFGDSLDCRGDRLVAVPTTGAVPQEVGACIALTLTYFRWR</sequence>
<accession>A0A5C5GJN2</accession>
<organism evidence="1 2">
    <name type="scientific">Pelagovum pacificum</name>
    <dbReference type="NCBI Taxonomy" id="2588711"/>
    <lineage>
        <taxon>Bacteria</taxon>
        <taxon>Pseudomonadati</taxon>
        <taxon>Pseudomonadota</taxon>
        <taxon>Alphaproteobacteria</taxon>
        <taxon>Rhodobacterales</taxon>
        <taxon>Paracoccaceae</taxon>
        <taxon>Pelagovum</taxon>
    </lineage>
</organism>
<dbReference type="EMBL" id="VFFF01000001">
    <property type="protein sequence ID" value="TNY34357.1"/>
    <property type="molecule type" value="Genomic_DNA"/>
</dbReference>
<gene>
    <name evidence="1" type="ORF">FHY64_08865</name>
</gene>
<evidence type="ECO:0000313" key="1">
    <source>
        <dbReference type="EMBL" id="TNY34357.1"/>
    </source>
</evidence>
<evidence type="ECO:0000313" key="2">
    <source>
        <dbReference type="Proteomes" id="UP000314011"/>
    </source>
</evidence>
<protein>
    <submittedName>
        <fullName evidence="1">DUF1801 domain-containing protein</fullName>
    </submittedName>
</protein>
<dbReference type="AlphaFoldDB" id="A0A5C5GJN2"/>
<dbReference type="OrthoDB" id="328972at2"/>
<reference evidence="1 2" key="1">
    <citation type="submission" date="2019-06" db="EMBL/GenBank/DDBJ databases">
        <title>Genome of new Rhodobacteraceae sp. SM1903.</title>
        <authorList>
            <person name="Ren X."/>
        </authorList>
    </citation>
    <scope>NUCLEOTIDE SEQUENCE [LARGE SCALE GENOMIC DNA]</scope>
    <source>
        <strain evidence="1 2">SM1903</strain>
    </source>
</reference>